<name>A0A1V9ZH07_9STRA</name>
<evidence type="ECO:0000256" key="2">
    <source>
        <dbReference type="ARBA" id="ARBA00022723"/>
    </source>
</evidence>
<keyword evidence="5" id="KW-0539">Nucleus</keyword>
<evidence type="ECO:0000256" key="1">
    <source>
        <dbReference type="ARBA" id="ARBA00004123"/>
    </source>
</evidence>
<proteinExistence type="predicted"/>
<keyword evidence="2" id="KW-0479">Metal-binding</keyword>
<protein>
    <recommendedName>
        <fullName evidence="8">BED-type domain-containing protein</fullName>
    </recommendedName>
</protein>
<evidence type="ECO:0000313" key="6">
    <source>
        <dbReference type="EMBL" id="OQR97282.1"/>
    </source>
</evidence>
<dbReference type="AlphaFoldDB" id="A0A1V9ZH07"/>
<dbReference type="PANTHER" id="PTHR46481">
    <property type="entry name" value="ZINC FINGER BED DOMAIN-CONTAINING PROTEIN 4"/>
    <property type="match status" value="1"/>
</dbReference>
<comment type="caution">
    <text evidence="6">The sequence shown here is derived from an EMBL/GenBank/DDBJ whole genome shotgun (WGS) entry which is preliminary data.</text>
</comment>
<evidence type="ECO:0000256" key="3">
    <source>
        <dbReference type="ARBA" id="ARBA00022771"/>
    </source>
</evidence>
<dbReference type="OrthoDB" id="1607513at2759"/>
<dbReference type="PANTHER" id="PTHR46481:SF10">
    <property type="entry name" value="ZINC FINGER BED DOMAIN-CONTAINING PROTEIN 39"/>
    <property type="match status" value="1"/>
</dbReference>
<dbReference type="EMBL" id="JNBS01001922">
    <property type="protein sequence ID" value="OQR97282.1"/>
    <property type="molecule type" value="Genomic_DNA"/>
</dbReference>
<keyword evidence="3" id="KW-0863">Zinc-finger</keyword>
<dbReference type="InterPro" id="IPR012337">
    <property type="entry name" value="RNaseH-like_sf"/>
</dbReference>
<evidence type="ECO:0000256" key="4">
    <source>
        <dbReference type="ARBA" id="ARBA00022833"/>
    </source>
</evidence>
<dbReference type="Proteomes" id="UP000243217">
    <property type="component" value="Unassembled WGS sequence"/>
</dbReference>
<evidence type="ECO:0000256" key="5">
    <source>
        <dbReference type="ARBA" id="ARBA00023242"/>
    </source>
</evidence>
<dbReference type="GO" id="GO:0008270">
    <property type="term" value="F:zinc ion binding"/>
    <property type="evidence" value="ECO:0007669"/>
    <property type="project" value="UniProtKB-KW"/>
</dbReference>
<dbReference type="GO" id="GO:0005634">
    <property type="term" value="C:nucleus"/>
    <property type="evidence" value="ECO:0007669"/>
    <property type="project" value="UniProtKB-SubCell"/>
</dbReference>
<comment type="subcellular location">
    <subcellularLocation>
        <location evidence="1">Nucleus</location>
    </subcellularLocation>
</comment>
<accession>A0A1V9ZH07</accession>
<dbReference type="SUPFAM" id="SSF53098">
    <property type="entry name" value="Ribonuclease H-like"/>
    <property type="match status" value="1"/>
</dbReference>
<sequence>MGNPIKFTTVGIESAKHGHLRIFKLKNISRPEIWANASLVAPNNAMECCSRDVTHFYCHLCDDIFGHDPTRLQNLHRHMKSKHLPNIQQIQQDMVPSEIGNKRKEQSFVQTLVDDNTHEVKRIRQASPVLTTSFRSTKLGPLSLFKVKHINRPEIWMYVSLVAPNNVEMNPTTGWTSKDATLFYCHLCDDCFPHDYARSQNLHRHVKNKHKAELEAYMKKIIKSNEGNKDKKQEAIADLTIPSSAPMNPKNARQCEMLLAEWLATCRRPIDLVEDAPFKKFLSFVQNTPGQFTVPTRTLLETHMDDLYSIKRKEIFQMLEEECRYFSLSSKVRTISELNYIVWTLHFITPNFEWRHILLGYQHLPSNKPSPEWLSQSLNRLLSEWGLSMANLTMVVSDLDMRHLQVPAMLCMGHTLNVVIARLLCEKQESIPRGTESMLVFTHFDTLDHVNDDYIYDMLSQPDHSSFHSTTPLVSEANGNSPLQIPHLVRRVFLLTQYFNTTPKAKRTLDHFISNNQSYDTRPAVNCPLKWRKLYRMLYEMHSMKAGVDLFFNVVESQPNSFPFPCTATNLTPGEWCLLEGLLTLVEPCLEVMHVVFGQASTNSLALMLSILQMFARDLASPRFFNLRGFPSDHYKHEAYLDTVLYQLNTARHMVQTLLFGYLDDHPAMWTCPLHPSIAATLAHCTEDEKSQVKHRLQTECMHVSVDKPKKKRNLKYMQQVMGARDEMLDTMAMDISIEEELHIYFSTVVPGIEDTLSWWKNQHSNFPRLSGLARKWLGATATAFHKSQEETDQPIHTSPDLASRMAFLAENYTPPTSQSITFV</sequence>
<gene>
    <name evidence="6" type="ORF">THRCLA_21959</name>
</gene>
<organism evidence="6 7">
    <name type="scientific">Thraustotheca clavata</name>
    <dbReference type="NCBI Taxonomy" id="74557"/>
    <lineage>
        <taxon>Eukaryota</taxon>
        <taxon>Sar</taxon>
        <taxon>Stramenopiles</taxon>
        <taxon>Oomycota</taxon>
        <taxon>Saprolegniomycetes</taxon>
        <taxon>Saprolegniales</taxon>
        <taxon>Achlyaceae</taxon>
        <taxon>Thraustotheca</taxon>
    </lineage>
</organism>
<dbReference type="InterPro" id="IPR052035">
    <property type="entry name" value="ZnF_BED_domain_contain"/>
</dbReference>
<reference evidence="6 7" key="1">
    <citation type="journal article" date="2014" name="Genome Biol. Evol.">
        <title>The secreted proteins of Achlya hypogyna and Thraustotheca clavata identify the ancestral oomycete secretome and reveal gene acquisitions by horizontal gene transfer.</title>
        <authorList>
            <person name="Misner I."/>
            <person name="Blouin N."/>
            <person name="Leonard G."/>
            <person name="Richards T.A."/>
            <person name="Lane C.E."/>
        </authorList>
    </citation>
    <scope>NUCLEOTIDE SEQUENCE [LARGE SCALE GENOMIC DNA]</scope>
    <source>
        <strain evidence="6 7">ATCC 34112</strain>
    </source>
</reference>
<keyword evidence="7" id="KW-1185">Reference proteome</keyword>
<evidence type="ECO:0008006" key="8">
    <source>
        <dbReference type="Google" id="ProtNLM"/>
    </source>
</evidence>
<dbReference type="STRING" id="74557.A0A1V9ZH07"/>
<evidence type="ECO:0000313" key="7">
    <source>
        <dbReference type="Proteomes" id="UP000243217"/>
    </source>
</evidence>
<keyword evidence="4" id="KW-0862">Zinc</keyword>